<dbReference type="InterPro" id="IPR040602">
    <property type="entry name" value="Cucumopine_C"/>
</dbReference>
<dbReference type="Gene3D" id="2.40.100.20">
    <property type="match status" value="1"/>
</dbReference>
<evidence type="ECO:0000256" key="1">
    <source>
        <dbReference type="SAM" id="MobiDB-lite"/>
    </source>
</evidence>
<reference evidence="4" key="1">
    <citation type="journal article" date="2013" name="Genome Announc.">
        <title>Draft genome sequence of the grapevine dieback fungus Eutypa lata UCR-EL1.</title>
        <authorList>
            <person name="Blanco-Ulate B."/>
            <person name="Rolshausen P.E."/>
            <person name="Cantu D."/>
        </authorList>
    </citation>
    <scope>NUCLEOTIDE SEQUENCE [LARGE SCALE GENOMIC DNA]</scope>
    <source>
        <strain evidence="4">UCR-EL1</strain>
    </source>
</reference>
<sequence>MAFADLITITGPTPETSFRLRLLTDTNPAVVSTLISLLPLRSFLLHVVVAGETFYAPVPTLSPPGGRSSSNMVRRREGVVYYNAVGQSICFCYGVVTESTPVNQFAEVVAEDLPGLAGLGRLVLQQTLDRRVPRIVEVEVRRPGDEDGGCHRSLVTTTTPPAGAAASHMTGAGAEEEFDGSWESAKKAIDRETALLRRLVEPDDIQKIRLGAVHARAGDQESPFPVTVFLQGFLSMLGPHVITRLLTVSTYPEMTLPLMVRQTREFLTQTFNHFEFLGDLGLATMVGIGKMYEAALDSLSILDDYRQLTDSLRTFVQMQNRWVLLIFPWYLKDQFQTRTPEEAAAMPKLAKYE</sequence>
<dbReference type="OMA" id="NLHMFPW"/>
<dbReference type="OrthoDB" id="5049228at2759"/>
<dbReference type="eggNOG" id="ENOG502SKCA">
    <property type="taxonomic scope" value="Eukaryota"/>
</dbReference>
<dbReference type="AlphaFoldDB" id="M7T6U4"/>
<proteinExistence type="predicted"/>
<name>M7T6U4_EUTLA</name>
<organism evidence="3 4">
    <name type="scientific">Eutypa lata (strain UCR-EL1)</name>
    <name type="common">Grapevine dieback disease fungus</name>
    <name type="synonym">Eutypa armeniacae</name>
    <dbReference type="NCBI Taxonomy" id="1287681"/>
    <lineage>
        <taxon>Eukaryota</taxon>
        <taxon>Fungi</taxon>
        <taxon>Dikarya</taxon>
        <taxon>Ascomycota</taxon>
        <taxon>Pezizomycotina</taxon>
        <taxon>Sordariomycetes</taxon>
        <taxon>Xylariomycetidae</taxon>
        <taxon>Xylariales</taxon>
        <taxon>Diatrypaceae</taxon>
        <taxon>Eutypa</taxon>
    </lineage>
</organism>
<dbReference type="HOGENOM" id="CLU_819110_0_0_1"/>
<keyword evidence="4" id="KW-1185">Reference proteome</keyword>
<accession>M7T6U4</accession>
<dbReference type="EMBL" id="KB705419">
    <property type="protein sequence ID" value="EMR72593.1"/>
    <property type="molecule type" value="Genomic_DNA"/>
</dbReference>
<dbReference type="Pfam" id="PF18631">
    <property type="entry name" value="Cucumopine_C"/>
    <property type="match status" value="1"/>
</dbReference>
<dbReference type="Proteomes" id="UP000012174">
    <property type="component" value="Unassembled WGS sequence"/>
</dbReference>
<evidence type="ECO:0000313" key="4">
    <source>
        <dbReference type="Proteomes" id="UP000012174"/>
    </source>
</evidence>
<feature type="compositionally biased region" description="Low complexity" evidence="1">
    <location>
        <begin position="156"/>
        <end position="166"/>
    </location>
</feature>
<feature type="region of interest" description="Disordered" evidence="1">
    <location>
        <begin position="146"/>
        <end position="179"/>
    </location>
</feature>
<gene>
    <name evidence="3" type="ORF">UCREL1_350</name>
</gene>
<feature type="domain" description="Cucumopine synthase C-terminal helical bundle" evidence="2">
    <location>
        <begin position="201"/>
        <end position="324"/>
    </location>
</feature>
<dbReference type="KEGG" id="ela:UCREL1_350"/>
<protein>
    <submittedName>
        <fullName evidence="3">Putative mikimopine synthase protein</fullName>
    </submittedName>
</protein>
<evidence type="ECO:0000259" key="2">
    <source>
        <dbReference type="Pfam" id="PF18631"/>
    </source>
</evidence>
<evidence type="ECO:0000313" key="3">
    <source>
        <dbReference type="EMBL" id="EMR72593.1"/>
    </source>
</evidence>